<organism evidence="9 10">
    <name type="scientific">Lates calcarifer</name>
    <name type="common">Barramundi</name>
    <name type="synonym">Holocentrus calcarifer</name>
    <dbReference type="NCBI Taxonomy" id="8187"/>
    <lineage>
        <taxon>Eukaryota</taxon>
        <taxon>Metazoa</taxon>
        <taxon>Chordata</taxon>
        <taxon>Craniata</taxon>
        <taxon>Vertebrata</taxon>
        <taxon>Euteleostomi</taxon>
        <taxon>Actinopterygii</taxon>
        <taxon>Neopterygii</taxon>
        <taxon>Teleostei</taxon>
        <taxon>Neoteleostei</taxon>
        <taxon>Acanthomorphata</taxon>
        <taxon>Carangaria</taxon>
        <taxon>Carangaria incertae sedis</taxon>
        <taxon>Centropomidae</taxon>
        <taxon>Lates</taxon>
    </lineage>
</organism>
<evidence type="ECO:0000256" key="7">
    <source>
        <dbReference type="ARBA" id="ARBA00023180"/>
    </source>
</evidence>
<keyword evidence="5 8" id="KW-1133">Transmembrane helix</keyword>
<reference evidence="9" key="2">
    <citation type="submission" date="2025-08" db="UniProtKB">
        <authorList>
            <consortium name="Ensembl"/>
        </authorList>
    </citation>
    <scope>IDENTIFICATION</scope>
</reference>
<evidence type="ECO:0000256" key="5">
    <source>
        <dbReference type="ARBA" id="ARBA00022989"/>
    </source>
</evidence>
<feature type="transmembrane region" description="Helical" evidence="8">
    <location>
        <begin position="277"/>
        <end position="298"/>
    </location>
</feature>
<evidence type="ECO:0000256" key="1">
    <source>
        <dbReference type="ARBA" id="ARBA00004141"/>
    </source>
</evidence>
<dbReference type="InterPro" id="IPR018107">
    <property type="entry name" value="Na-dicarboxylate_symporter_CS"/>
</dbReference>
<evidence type="ECO:0000313" key="10">
    <source>
        <dbReference type="Proteomes" id="UP000314980"/>
    </source>
</evidence>
<protein>
    <recommendedName>
        <fullName evidence="8">Amino acid transporter</fullName>
    </recommendedName>
</protein>
<dbReference type="Ensembl" id="ENSLCAT00010036821.1">
    <property type="protein sequence ID" value="ENSLCAP00010035974.1"/>
    <property type="gene ID" value="ENSLCAG00010016452.1"/>
</dbReference>
<feature type="transmembrane region" description="Helical" evidence="8">
    <location>
        <begin position="127"/>
        <end position="149"/>
    </location>
</feature>
<proteinExistence type="inferred from homology"/>
<accession>A0A4W6ED65</accession>
<dbReference type="PRINTS" id="PR00173">
    <property type="entry name" value="EDTRNSPORT"/>
</dbReference>
<sequence length="550" mass="59922">MKELLTSDDLSELDSVQVTEPQETQTYHKCNEPPGHLLSSQNGSFMAFFKRNAFVVFSVTAVALGTGLGFALRHINMSARDITYLTFPGELLMRMLQMTVLPLIISSLITGMSSVDSKVYGRIGLRAFSYYMVTTLIAVFTGIALAVIIQPGNSSRNTSVSSSGKVEAVQSVDAFLDLIRNMVPSNLVEACLRKFKTVYFRSAPIGNHLGVINITEASKNRTSIDDRVPMPGSSDGVNILGLLVFSVAFGLILGSMETQGKPLRDFFDCLNKAILHLVNIVVWYSPVGILFLLAGQILKMTDTAEIGRELTMYTLTVITGLLIHSLFTLPLIYFVVTQKNPFRFMSSLLPALTTAFGTSSSSATLPVTLRCMEENHSMDKQVTRFMLPTGATMNMDGAALYEAVAALFIAQIHNMDFNVGQIIVLSLIVTAASTGAAGIPQAGMVFMVIVLSSAGLPTEDISLLMMVDWILDRLRTAINVLGDCIGVGVVHHLSRHELQSSSFGGPTEPSLFDEPEGLTAHFMQSANLFMGFSEHKKRRGIHVEEELHEG</sequence>
<feature type="transmembrane region" description="Helical" evidence="8">
    <location>
        <begin position="237"/>
        <end position="256"/>
    </location>
</feature>
<dbReference type="PROSITE" id="PS00714">
    <property type="entry name" value="NA_DICARBOXYL_SYMP_2"/>
    <property type="match status" value="1"/>
</dbReference>
<keyword evidence="4 8" id="KW-0769">Symport</keyword>
<reference evidence="9" key="3">
    <citation type="submission" date="2025-09" db="UniProtKB">
        <authorList>
            <consortium name="Ensembl"/>
        </authorList>
    </citation>
    <scope>IDENTIFICATION</scope>
</reference>
<name>A0A4W6ED65_LATCA</name>
<keyword evidence="10" id="KW-1185">Reference proteome</keyword>
<evidence type="ECO:0000256" key="4">
    <source>
        <dbReference type="ARBA" id="ARBA00022847"/>
    </source>
</evidence>
<dbReference type="GO" id="GO:0015175">
    <property type="term" value="F:neutral L-amino acid transmembrane transporter activity"/>
    <property type="evidence" value="ECO:0007669"/>
    <property type="project" value="TreeGrafter"/>
</dbReference>
<comment type="similarity">
    <text evidence="8">Belongs to the dicarboxylate/amino acid:cation symporter (DAACS) (TC 2.A.23) family.</text>
</comment>
<dbReference type="GeneTree" id="ENSGT00940000155464"/>
<dbReference type="InParanoid" id="A0A4W6ED65"/>
<evidence type="ECO:0000256" key="6">
    <source>
        <dbReference type="ARBA" id="ARBA00023136"/>
    </source>
</evidence>
<dbReference type="GO" id="GO:0005886">
    <property type="term" value="C:plasma membrane"/>
    <property type="evidence" value="ECO:0007669"/>
    <property type="project" value="TreeGrafter"/>
</dbReference>
<keyword evidence="7" id="KW-0325">Glycoprotein</keyword>
<dbReference type="PANTHER" id="PTHR11958:SF67">
    <property type="entry name" value="EXCITATORY AMINO ACID TRANSPORTER 4"/>
    <property type="match status" value="1"/>
</dbReference>
<dbReference type="AlphaFoldDB" id="A0A4W6ED65"/>
<dbReference type="Gene3D" id="1.10.3860.10">
    <property type="entry name" value="Sodium:dicarboxylate symporter"/>
    <property type="match status" value="1"/>
</dbReference>
<feature type="transmembrane region" description="Helical" evidence="8">
    <location>
        <begin position="95"/>
        <end position="115"/>
    </location>
</feature>
<keyword evidence="3 8" id="KW-0812">Transmembrane</keyword>
<feature type="transmembrane region" description="Helical" evidence="8">
    <location>
        <begin position="422"/>
        <end position="439"/>
    </location>
</feature>
<comment type="subcellular location">
    <subcellularLocation>
        <location evidence="1 8">Membrane</location>
        <topology evidence="1 8">Multi-pass membrane protein</topology>
    </subcellularLocation>
</comment>
<dbReference type="GO" id="GO:0005313">
    <property type="term" value="F:L-glutamate transmembrane transporter activity"/>
    <property type="evidence" value="ECO:0007669"/>
    <property type="project" value="TreeGrafter"/>
</dbReference>
<evidence type="ECO:0000256" key="2">
    <source>
        <dbReference type="ARBA" id="ARBA00022448"/>
    </source>
</evidence>
<keyword evidence="2 8" id="KW-0813">Transport</keyword>
<evidence type="ECO:0000256" key="3">
    <source>
        <dbReference type="ARBA" id="ARBA00022692"/>
    </source>
</evidence>
<dbReference type="PANTHER" id="PTHR11958">
    <property type="entry name" value="SODIUM/DICARBOXYLATE SYMPORTER-RELATED"/>
    <property type="match status" value="1"/>
</dbReference>
<dbReference type="SUPFAM" id="SSF118215">
    <property type="entry name" value="Proton glutamate symport protein"/>
    <property type="match status" value="1"/>
</dbReference>
<dbReference type="InterPro" id="IPR050746">
    <property type="entry name" value="DAACS"/>
</dbReference>
<evidence type="ECO:0000313" key="9">
    <source>
        <dbReference type="Ensembl" id="ENSLCAP00010035974.1"/>
    </source>
</evidence>
<feature type="transmembrane region" description="Helical" evidence="8">
    <location>
        <begin position="53"/>
        <end position="75"/>
    </location>
</feature>
<dbReference type="Proteomes" id="UP000314980">
    <property type="component" value="Unassembled WGS sequence"/>
</dbReference>
<dbReference type="GO" id="GO:0015501">
    <property type="term" value="F:glutamate:sodium symporter activity"/>
    <property type="evidence" value="ECO:0007669"/>
    <property type="project" value="TreeGrafter"/>
</dbReference>
<reference evidence="10" key="1">
    <citation type="submission" date="2015-09" db="EMBL/GenBank/DDBJ databases">
        <authorList>
            <person name="Sai Rama Sridatta P."/>
        </authorList>
    </citation>
    <scope>NUCLEOTIDE SEQUENCE [LARGE SCALE GENOMIC DNA]</scope>
</reference>
<dbReference type="InterPro" id="IPR036458">
    <property type="entry name" value="Na:dicarbo_symporter_sf"/>
</dbReference>
<dbReference type="InterPro" id="IPR001991">
    <property type="entry name" value="Na-dicarboxylate_symporter"/>
</dbReference>
<feature type="transmembrane region" description="Helical" evidence="8">
    <location>
        <begin position="310"/>
        <end position="336"/>
    </location>
</feature>
<dbReference type="STRING" id="8187.ENSLCAP00010035974"/>
<dbReference type="Pfam" id="PF00375">
    <property type="entry name" value="SDF"/>
    <property type="match status" value="1"/>
</dbReference>
<evidence type="ECO:0000256" key="8">
    <source>
        <dbReference type="RuleBase" id="RU361216"/>
    </source>
</evidence>
<keyword evidence="6 8" id="KW-0472">Membrane</keyword>